<dbReference type="eggNOG" id="KOG1396">
    <property type="taxonomic scope" value="Eukaryota"/>
</dbReference>
<feature type="compositionally biased region" description="Basic and acidic residues" evidence="5">
    <location>
        <begin position="1008"/>
        <end position="1023"/>
    </location>
</feature>
<dbReference type="GO" id="GO:0005737">
    <property type="term" value="C:cytoplasm"/>
    <property type="evidence" value="ECO:0007669"/>
    <property type="project" value="TreeGrafter"/>
</dbReference>
<gene>
    <name evidence="7" type="ORF">BGHDH14_bgh02215</name>
</gene>
<protein>
    <submittedName>
        <fullName evidence="7">Sad1/UNC domain protein</fullName>
    </submittedName>
</protein>
<dbReference type="AlphaFoldDB" id="N1JII0"/>
<feature type="region of interest" description="Disordered" evidence="5">
    <location>
        <begin position="872"/>
        <end position="932"/>
    </location>
</feature>
<dbReference type="Gene3D" id="2.60.120.260">
    <property type="entry name" value="Galactose-binding domain-like"/>
    <property type="match status" value="1"/>
</dbReference>
<feature type="region of interest" description="Disordered" evidence="5">
    <location>
        <begin position="631"/>
        <end position="654"/>
    </location>
</feature>
<evidence type="ECO:0000313" key="8">
    <source>
        <dbReference type="Proteomes" id="UP000015441"/>
    </source>
</evidence>
<evidence type="ECO:0000256" key="3">
    <source>
        <dbReference type="ARBA" id="ARBA00022989"/>
    </source>
</evidence>
<comment type="caution">
    <text evidence="7">The sequence shown here is derived from an EMBL/GenBank/DDBJ whole genome shotgun (WGS) entry which is preliminary data.</text>
</comment>
<evidence type="ECO:0000256" key="5">
    <source>
        <dbReference type="SAM" id="MobiDB-lite"/>
    </source>
</evidence>
<dbReference type="Proteomes" id="UP000015441">
    <property type="component" value="Unassembled WGS sequence"/>
</dbReference>
<proteinExistence type="predicted"/>
<feature type="compositionally biased region" description="Polar residues" evidence="5">
    <location>
        <begin position="1024"/>
        <end position="1038"/>
    </location>
</feature>
<dbReference type="PANTHER" id="PTHR12953">
    <property type="entry name" value="MEMBRANE PROTEIN CH1 RELATED"/>
    <property type="match status" value="1"/>
</dbReference>
<evidence type="ECO:0000256" key="2">
    <source>
        <dbReference type="ARBA" id="ARBA00022692"/>
    </source>
</evidence>
<comment type="subcellular location">
    <subcellularLocation>
        <location evidence="1">Endomembrane system</location>
    </subcellularLocation>
</comment>
<dbReference type="InterPro" id="IPR045120">
    <property type="entry name" value="Suco/Slp1-like"/>
</dbReference>
<evidence type="ECO:0000313" key="7">
    <source>
        <dbReference type="EMBL" id="CCU82978.1"/>
    </source>
</evidence>
<feature type="region of interest" description="Disordered" evidence="5">
    <location>
        <begin position="280"/>
        <end position="311"/>
    </location>
</feature>
<dbReference type="GO" id="GO:0034975">
    <property type="term" value="P:protein folding in endoplasmic reticulum"/>
    <property type="evidence" value="ECO:0007669"/>
    <property type="project" value="TreeGrafter"/>
</dbReference>
<dbReference type="GO" id="GO:0012505">
    <property type="term" value="C:endomembrane system"/>
    <property type="evidence" value="ECO:0007669"/>
    <property type="project" value="UniProtKB-SubCell"/>
</dbReference>
<dbReference type="InParanoid" id="N1JII0"/>
<dbReference type="Pfam" id="PF07738">
    <property type="entry name" value="Sad1_UNC"/>
    <property type="match status" value="1"/>
</dbReference>
<feature type="compositionally biased region" description="Polar residues" evidence="5">
    <location>
        <begin position="967"/>
        <end position="986"/>
    </location>
</feature>
<reference evidence="7 8" key="1">
    <citation type="journal article" date="2010" name="Science">
        <title>Genome expansion and gene loss in powdery mildew fungi reveal tradeoffs in extreme parasitism.</title>
        <authorList>
            <person name="Spanu P.D."/>
            <person name="Abbott J.C."/>
            <person name="Amselem J."/>
            <person name="Burgis T.A."/>
            <person name="Soanes D.M."/>
            <person name="Stueber K."/>
            <person name="Ver Loren van Themaat E."/>
            <person name="Brown J.K.M."/>
            <person name="Butcher S.A."/>
            <person name="Gurr S.J."/>
            <person name="Lebrun M.-H."/>
            <person name="Ridout C.J."/>
            <person name="Schulze-Lefert P."/>
            <person name="Talbot N.J."/>
            <person name="Ahmadinejad N."/>
            <person name="Ametz C."/>
            <person name="Barton G.R."/>
            <person name="Benjdia M."/>
            <person name="Bidzinski P."/>
            <person name="Bindschedler L.V."/>
            <person name="Both M."/>
            <person name="Brewer M.T."/>
            <person name="Cadle-Davidson L."/>
            <person name="Cadle-Davidson M.M."/>
            <person name="Collemare J."/>
            <person name="Cramer R."/>
            <person name="Frenkel O."/>
            <person name="Godfrey D."/>
            <person name="Harriman J."/>
            <person name="Hoede C."/>
            <person name="King B.C."/>
            <person name="Klages S."/>
            <person name="Kleemann J."/>
            <person name="Knoll D."/>
            <person name="Koti P.S."/>
            <person name="Kreplak J."/>
            <person name="Lopez-Ruiz F.J."/>
            <person name="Lu X."/>
            <person name="Maekawa T."/>
            <person name="Mahanil S."/>
            <person name="Micali C."/>
            <person name="Milgroom M.G."/>
            <person name="Montana G."/>
            <person name="Noir S."/>
            <person name="O'Connell R.J."/>
            <person name="Oberhaensli S."/>
            <person name="Parlange F."/>
            <person name="Pedersen C."/>
            <person name="Quesneville H."/>
            <person name="Reinhardt R."/>
            <person name="Rott M."/>
            <person name="Sacristan S."/>
            <person name="Schmidt S.M."/>
            <person name="Schoen M."/>
            <person name="Skamnioti P."/>
            <person name="Sommer H."/>
            <person name="Stephens A."/>
            <person name="Takahara H."/>
            <person name="Thordal-Christensen H."/>
            <person name="Vigouroux M."/>
            <person name="Wessling R."/>
            <person name="Wicker T."/>
            <person name="Panstruga R."/>
        </authorList>
    </citation>
    <scope>NUCLEOTIDE SEQUENCE [LARGE SCALE GENOMIC DNA]</scope>
    <source>
        <strain evidence="7">DH14</strain>
    </source>
</reference>
<feature type="domain" description="SUN" evidence="6">
    <location>
        <begin position="300"/>
        <end position="461"/>
    </location>
</feature>
<dbReference type="GO" id="GO:0016020">
    <property type="term" value="C:membrane"/>
    <property type="evidence" value="ECO:0007669"/>
    <property type="project" value="InterPro"/>
</dbReference>
<dbReference type="FunFam" id="2.60.120.260:FF:000082">
    <property type="entry name" value="Sad1/UNC domain protein"/>
    <property type="match status" value="1"/>
</dbReference>
<dbReference type="PANTHER" id="PTHR12953:SF0">
    <property type="entry name" value="SUN DOMAIN-CONTAINING OSSIFICATION FACTOR"/>
    <property type="match status" value="1"/>
</dbReference>
<dbReference type="STRING" id="546991.N1JII0"/>
<dbReference type="InterPro" id="IPR012919">
    <property type="entry name" value="SUN_dom"/>
</dbReference>
<dbReference type="InterPro" id="IPR008979">
    <property type="entry name" value="Galactose-bd-like_sf"/>
</dbReference>
<keyword evidence="8" id="KW-1185">Reference proteome</keyword>
<feature type="compositionally biased region" description="Polar residues" evidence="5">
    <location>
        <begin position="997"/>
        <end position="1007"/>
    </location>
</feature>
<feature type="compositionally biased region" description="Polar residues" evidence="5">
    <location>
        <begin position="639"/>
        <end position="654"/>
    </location>
</feature>
<dbReference type="EMBL" id="CAUH01007328">
    <property type="protein sequence ID" value="CCU82978.1"/>
    <property type="molecule type" value="Genomic_DNA"/>
</dbReference>
<dbReference type="OrthoDB" id="266334at2759"/>
<keyword evidence="2" id="KW-0812">Transmembrane</keyword>
<feature type="region of interest" description="Disordered" evidence="5">
    <location>
        <begin position="950"/>
        <end position="1039"/>
    </location>
</feature>
<evidence type="ECO:0000259" key="6">
    <source>
        <dbReference type="PROSITE" id="PS51469"/>
    </source>
</evidence>
<keyword evidence="3" id="KW-1133">Transmembrane helix</keyword>
<feature type="region of interest" description="Disordered" evidence="5">
    <location>
        <begin position="1063"/>
        <end position="1087"/>
    </location>
</feature>
<accession>N1JII0</accession>
<dbReference type="FunCoup" id="N1JII0">
    <property type="interactions" value="40"/>
</dbReference>
<feature type="compositionally biased region" description="Low complexity" evidence="5">
    <location>
        <begin position="952"/>
        <end position="966"/>
    </location>
</feature>
<evidence type="ECO:0000256" key="1">
    <source>
        <dbReference type="ARBA" id="ARBA00004308"/>
    </source>
</evidence>
<dbReference type="SUPFAM" id="SSF49785">
    <property type="entry name" value="Galactose-binding domain-like"/>
    <property type="match status" value="1"/>
</dbReference>
<evidence type="ECO:0000256" key="4">
    <source>
        <dbReference type="ARBA" id="ARBA00023136"/>
    </source>
</evidence>
<dbReference type="PROSITE" id="PS51469">
    <property type="entry name" value="SUN"/>
    <property type="match status" value="1"/>
</dbReference>
<feature type="compositionally biased region" description="Basic and acidic residues" evidence="5">
    <location>
        <begin position="286"/>
        <end position="311"/>
    </location>
</feature>
<organism evidence="7 8">
    <name type="scientific">Blumeria graminis f. sp. hordei (strain DH14)</name>
    <name type="common">Barley powdery mildew</name>
    <name type="synonym">Oidium monilioides f. sp. hordei</name>
    <dbReference type="NCBI Taxonomy" id="546991"/>
    <lineage>
        <taxon>Eukaryota</taxon>
        <taxon>Fungi</taxon>
        <taxon>Dikarya</taxon>
        <taxon>Ascomycota</taxon>
        <taxon>Pezizomycotina</taxon>
        <taxon>Leotiomycetes</taxon>
        <taxon>Erysiphales</taxon>
        <taxon>Erysiphaceae</taxon>
        <taxon>Blumeria</taxon>
        <taxon>Blumeria hordei</taxon>
    </lineage>
</organism>
<sequence>MYPRLHLVLYIRAGTILRFRAGHVSAGAQASSNNRYALYITFIALVFAPNSASTRSNHYAAQAAHDTVATHFNEKDDPRMQFSACPQLLAALLLFHPSIDTTAKAFVPTSTSNHPKTSNSLQNKDINGTCKFRTINYITDSLPQQCFKNTWSAAKAADPNLLDSGGRDSPGNITATLLNITSNIIGIDIDKQELSVVNTKEVVTTEDAALDLSDNQSAFLSFEEWKKLTLEKAGQKDVNLSPKKPNYSKTREFESYSNNLESLGDEGNMDLKFSFRPGGEEFNTAESHETNRDESMVPRGQKQESYRSKDAGKTCKERFSYSSFDAGATILKTHPGAKNAKNILIENKDSYMLSECSLENKFIIIELSEDIWIDTVVLANYEFFSSMIRTFRVSVSDRYPVKLEKWKDIGTYEARNSRELQAFLIENPQIWARYIRIEFLDHYGNEYYCPLSLVRVHGTRMLESWKETESADEDADEAEDIPEMIDQIHDASASNVDSNDQVEQVEHVYIDQTPPPSQTTLGRSTWRDPGLYIFNNRNFAEDVCPSRGLVSRNIAPEMNNTKSHSEDASPLIDVPQGSTNSTILVPSTTFSTVTQNVLEAISSLPIILSSSPTDTSVLSSETAQTLNAQNSPVAVPTDSGYNNTSSTPVSLKNKVTQTTTSPSALPTIQESFFKAVSRRLTLLESNSTLSLTYISEATSHLHQAFTTLSRSLTRTQLNKTTAFLDSLNSTVLSELRGFRQQYDEIWQSTVISLESQRDESRQEILAVSERLNILAQEVVWQRRMGIIQSILLLLCLGFVIFSRVSTPTEPFFIRPRSRAYMYNRADPRYFNGDSLSEPESPNQWYENRNSINQTPNCAQAGSRHYISHRTYENQRGSGHVSISEPSTRRPARSPLMGFFSRSAQSPLNFDDNEQLTPTELVPDSQSNGYFNVPGSPSFFQRFRRARPSLQARSSGISASAHSSIRGNESTQVSGRANEIPSSSDSPQDGYCTPPQRNPETTPGTKSYRTPDSHPSRSCEKETSASELMSTWSLENSPEPSIANRPVFSNRHIWTESRAVSLQRRATDASATSSVMSEGRNGRNCSSISIATKPLPALPDQA</sequence>
<dbReference type="HOGENOM" id="CLU_006633_0_0_1"/>
<name>N1JII0_BLUG1</name>
<keyword evidence="4" id="KW-0472">Membrane</keyword>